<reference evidence="1" key="1">
    <citation type="submission" date="2022-11" db="EMBL/GenBank/DDBJ databases">
        <authorList>
            <person name="Petersen C."/>
        </authorList>
    </citation>
    <scope>NUCLEOTIDE SEQUENCE</scope>
    <source>
        <strain evidence="1">IBT 19713</strain>
    </source>
</reference>
<reference evidence="1" key="2">
    <citation type="journal article" date="2023" name="IMA Fungus">
        <title>Comparative genomic study of the Penicillium genus elucidates a diverse pangenome and 15 lateral gene transfer events.</title>
        <authorList>
            <person name="Petersen C."/>
            <person name="Sorensen T."/>
            <person name="Nielsen M.R."/>
            <person name="Sondergaard T.E."/>
            <person name="Sorensen J.L."/>
            <person name="Fitzpatrick D.A."/>
            <person name="Frisvad J.C."/>
            <person name="Nielsen K.L."/>
        </authorList>
    </citation>
    <scope>NUCLEOTIDE SEQUENCE</scope>
    <source>
        <strain evidence="1">IBT 19713</strain>
    </source>
</reference>
<accession>A0A9W9TB01</accession>
<evidence type="ECO:0000313" key="2">
    <source>
        <dbReference type="Proteomes" id="UP001150941"/>
    </source>
</evidence>
<gene>
    <name evidence="1" type="ORF">N7468_010679</name>
</gene>
<organism evidence="1 2">
    <name type="scientific">Penicillium chermesinum</name>
    <dbReference type="NCBI Taxonomy" id="63820"/>
    <lineage>
        <taxon>Eukaryota</taxon>
        <taxon>Fungi</taxon>
        <taxon>Dikarya</taxon>
        <taxon>Ascomycota</taxon>
        <taxon>Pezizomycotina</taxon>
        <taxon>Eurotiomycetes</taxon>
        <taxon>Eurotiomycetidae</taxon>
        <taxon>Eurotiales</taxon>
        <taxon>Aspergillaceae</taxon>
        <taxon>Penicillium</taxon>
    </lineage>
</organism>
<name>A0A9W9TB01_9EURO</name>
<dbReference type="Gene3D" id="1.10.10.10">
    <property type="entry name" value="Winged helix-like DNA-binding domain superfamily/Winged helix DNA-binding domain"/>
    <property type="match status" value="1"/>
</dbReference>
<dbReference type="SUPFAM" id="SSF46785">
    <property type="entry name" value="Winged helix' DNA-binding domain"/>
    <property type="match status" value="1"/>
</dbReference>
<sequence>MDGLTHLEIYGNEFACAFRMIGPFCQSMDTGPSTPAVSISKDVTENSHPGRRTKAATIEGLLGNSNEVVQNTAKKVHVLAGIRWLSSLHVLIYLPLRGTIAVKNLAELAGVHEKELVRVVRLTATCGFLQETEPGKVSHTLLSNQFISQCRFKDTSIFLAESGIPRALWRSPMERDSTRPCEGEHTLSKACRMGPAMWRQWAAFLQCTEHFDHRVTEFLTRLDWTSVGDCCIVENARVLSDLYPALQIIVQVEAISSDPGRPQAPQAGIASFETYNPQITIQNRPLGTPQPVTDAAAYILHLPPTACGSARSIVMMELHAYCTVLSRNRGGMLIATARMLPPPGTVDQEIEALARTRDLTCWQLGLDRDPEVSEVVDLVGSVGDAHGRLVVVDQPRTRDNVPVALAIKYQSWSDLDTVLEPKVFWNSVHLAYP</sequence>
<dbReference type="PANTHER" id="PTHR43712:SF15">
    <property type="entry name" value="MONODICTYPHENONE CLUSTER TRANSCRIPTIONAL COACTIVATOR MDPA"/>
    <property type="match status" value="1"/>
</dbReference>
<dbReference type="Proteomes" id="UP001150941">
    <property type="component" value="Unassembled WGS sequence"/>
</dbReference>
<evidence type="ECO:0000313" key="1">
    <source>
        <dbReference type="EMBL" id="KAJ5215000.1"/>
    </source>
</evidence>
<dbReference type="PANTHER" id="PTHR43712">
    <property type="entry name" value="PUTATIVE (AFU_ORTHOLOGUE AFUA_4G14580)-RELATED"/>
    <property type="match status" value="1"/>
</dbReference>
<dbReference type="InterPro" id="IPR036390">
    <property type="entry name" value="WH_DNA-bd_sf"/>
</dbReference>
<dbReference type="InterPro" id="IPR036388">
    <property type="entry name" value="WH-like_DNA-bd_sf"/>
</dbReference>
<keyword evidence="2" id="KW-1185">Reference proteome</keyword>
<comment type="caution">
    <text evidence="1">The sequence shown here is derived from an EMBL/GenBank/DDBJ whole genome shotgun (WGS) entry which is preliminary data.</text>
</comment>
<dbReference type="OrthoDB" id="1606438at2759"/>
<proteinExistence type="predicted"/>
<dbReference type="RefSeq" id="XP_058325497.1">
    <property type="nucleotide sequence ID" value="XM_058479974.1"/>
</dbReference>
<protein>
    <submittedName>
        <fullName evidence="1">Uncharacterized protein</fullName>
    </submittedName>
</protein>
<dbReference type="GeneID" id="83207278"/>
<dbReference type="AlphaFoldDB" id="A0A9W9TB01"/>
<dbReference type="EMBL" id="JAPQKS010000009">
    <property type="protein sequence ID" value="KAJ5215000.1"/>
    <property type="molecule type" value="Genomic_DNA"/>
</dbReference>